<feature type="compositionally biased region" description="Polar residues" evidence="1">
    <location>
        <begin position="133"/>
        <end position="143"/>
    </location>
</feature>
<keyword evidence="3" id="KW-1185">Reference proteome</keyword>
<feature type="region of interest" description="Disordered" evidence="1">
    <location>
        <begin position="101"/>
        <end position="143"/>
    </location>
</feature>
<dbReference type="VEuPathDB" id="FungiDB:BO71DRAFT_434256"/>
<sequence length="143" mass="15468">MKLEEDEEKRESVGVAGRNWGRPRRRGGQNVGVPVTRVAAGPASLRASSAFAPSSPFPPARRPFCWAGRTGAILPACMLGLARQQQGSPYFSRLLPERVIPSFNPRPAPRAKNPARPSTPPTLPPPQAEDPCLTQSLPRVNKV</sequence>
<feature type="compositionally biased region" description="Pro residues" evidence="1">
    <location>
        <begin position="117"/>
        <end position="128"/>
    </location>
</feature>
<organism evidence="2 3">
    <name type="scientific">Aspergillus ellipticus CBS 707.79</name>
    <dbReference type="NCBI Taxonomy" id="1448320"/>
    <lineage>
        <taxon>Eukaryota</taxon>
        <taxon>Fungi</taxon>
        <taxon>Dikarya</taxon>
        <taxon>Ascomycota</taxon>
        <taxon>Pezizomycotina</taxon>
        <taxon>Eurotiomycetes</taxon>
        <taxon>Eurotiomycetidae</taxon>
        <taxon>Eurotiales</taxon>
        <taxon>Aspergillaceae</taxon>
        <taxon>Aspergillus</taxon>
        <taxon>Aspergillus subgen. Circumdati</taxon>
    </lineage>
</organism>
<proteinExistence type="predicted"/>
<evidence type="ECO:0000313" key="3">
    <source>
        <dbReference type="Proteomes" id="UP000247810"/>
    </source>
</evidence>
<evidence type="ECO:0000313" key="2">
    <source>
        <dbReference type="EMBL" id="PYH90022.1"/>
    </source>
</evidence>
<evidence type="ECO:0000256" key="1">
    <source>
        <dbReference type="SAM" id="MobiDB-lite"/>
    </source>
</evidence>
<accession>A0A319EGF9</accession>
<name>A0A319EGF9_9EURO</name>
<gene>
    <name evidence="2" type="ORF">BO71DRAFT_434256</name>
</gene>
<dbReference type="EMBL" id="KZ826002">
    <property type="protein sequence ID" value="PYH90022.1"/>
    <property type="molecule type" value="Genomic_DNA"/>
</dbReference>
<reference evidence="2 3" key="1">
    <citation type="submission" date="2018-02" db="EMBL/GenBank/DDBJ databases">
        <title>The genomes of Aspergillus section Nigri reveals drivers in fungal speciation.</title>
        <authorList>
            <consortium name="DOE Joint Genome Institute"/>
            <person name="Vesth T.C."/>
            <person name="Nybo J."/>
            <person name="Theobald S."/>
            <person name="Brandl J."/>
            <person name="Frisvad J.C."/>
            <person name="Nielsen K.F."/>
            <person name="Lyhne E.K."/>
            <person name="Kogle M.E."/>
            <person name="Kuo A."/>
            <person name="Riley R."/>
            <person name="Clum A."/>
            <person name="Nolan M."/>
            <person name="Lipzen A."/>
            <person name="Salamov A."/>
            <person name="Henrissat B."/>
            <person name="Wiebenga A."/>
            <person name="De vries R.P."/>
            <person name="Grigoriev I.V."/>
            <person name="Mortensen U.H."/>
            <person name="Andersen M.R."/>
            <person name="Baker S.E."/>
        </authorList>
    </citation>
    <scope>NUCLEOTIDE SEQUENCE [LARGE SCALE GENOMIC DNA]</scope>
    <source>
        <strain evidence="2 3">CBS 707.79</strain>
    </source>
</reference>
<dbReference type="Proteomes" id="UP000247810">
    <property type="component" value="Unassembled WGS sequence"/>
</dbReference>
<feature type="region of interest" description="Disordered" evidence="1">
    <location>
        <begin position="1"/>
        <end position="34"/>
    </location>
</feature>
<dbReference type="AlphaFoldDB" id="A0A319EGF9"/>
<protein>
    <submittedName>
        <fullName evidence="2">Uncharacterized protein</fullName>
    </submittedName>
</protein>